<reference evidence="3 4" key="1">
    <citation type="submission" date="2024-04" db="EMBL/GenBank/DDBJ databases">
        <title>Genome assembly C_amara_ONT_v2.</title>
        <authorList>
            <person name="Yant L."/>
            <person name="Moore C."/>
            <person name="Slenker M."/>
        </authorList>
    </citation>
    <scope>NUCLEOTIDE SEQUENCE [LARGE SCALE GENOMIC DNA]</scope>
    <source>
        <tissue evidence="3">Leaf</tissue>
    </source>
</reference>
<feature type="compositionally biased region" description="Basic residues" evidence="2">
    <location>
        <begin position="32"/>
        <end position="42"/>
    </location>
</feature>
<feature type="compositionally biased region" description="Low complexity" evidence="2">
    <location>
        <begin position="43"/>
        <end position="53"/>
    </location>
</feature>
<dbReference type="PANTHER" id="PTHR35468">
    <property type="entry name" value="MYOSIN-LIKE PROTEIN"/>
    <property type="match status" value="1"/>
</dbReference>
<feature type="region of interest" description="Disordered" evidence="2">
    <location>
        <begin position="439"/>
        <end position="490"/>
    </location>
</feature>
<feature type="coiled-coil region" evidence="1">
    <location>
        <begin position="135"/>
        <end position="162"/>
    </location>
</feature>
<dbReference type="AlphaFoldDB" id="A0ABD1BUM9"/>
<gene>
    <name evidence="3" type="ORF">V5N11_016241</name>
</gene>
<comment type="caution">
    <text evidence="3">The sequence shown here is derived from an EMBL/GenBank/DDBJ whole genome shotgun (WGS) entry which is preliminary data.</text>
</comment>
<protein>
    <submittedName>
        <fullName evidence="3">Uncharacterized protein</fullName>
    </submittedName>
</protein>
<evidence type="ECO:0000313" key="3">
    <source>
        <dbReference type="EMBL" id="KAL1220897.1"/>
    </source>
</evidence>
<dbReference type="EMBL" id="JBANAX010000141">
    <property type="protein sequence ID" value="KAL1220897.1"/>
    <property type="molecule type" value="Genomic_DNA"/>
</dbReference>
<sequence>MERRNEATMVMRKSKWQYPQVGPPTPRILQLPRRHSVRRNGVKVKTTGSSSSSQKDQRVKLEVLFHQERTFDRGTSILMVNDGGEEKEEEGKRRGKVADGREIGRFSSSSAVDEVEEAKWRFQAEMLRSECNLLRIEKEIALKKMERRKKRMERTLRSAVLTLLSGKQRISEGKKESKVLEDEISYLVEKLNELKSPKVKDLEARNCRHNFDRQASVLRRELQRFDEGVSEEVCVKGIQKMAEASFLVHPNSPVDQNVLRNHNGNIDTLSSKMKGVLLERMEKEYVSSSISKCIDLQLQDASVQDMYNKEIKAHEEKKDCSRHCKAVMRKIADEVRAEAEQWSQMQGMLNQVRKEMEELQSCRDFWQDRALESDSQIQNLHSSVEGWRRKALSSEAKLKTLQAEVCGLQEEIKRLRKEDKLEPEKNKLPSESEKRVLICRLKDKRHSNNGDWSKYSEGRTKKSSSSRPPLREIKNVSVTARQRNSNVMKM</sequence>
<organism evidence="3 4">
    <name type="scientific">Cardamine amara subsp. amara</name>
    <dbReference type="NCBI Taxonomy" id="228776"/>
    <lineage>
        <taxon>Eukaryota</taxon>
        <taxon>Viridiplantae</taxon>
        <taxon>Streptophyta</taxon>
        <taxon>Embryophyta</taxon>
        <taxon>Tracheophyta</taxon>
        <taxon>Spermatophyta</taxon>
        <taxon>Magnoliopsida</taxon>
        <taxon>eudicotyledons</taxon>
        <taxon>Gunneridae</taxon>
        <taxon>Pentapetalae</taxon>
        <taxon>rosids</taxon>
        <taxon>malvids</taxon>
        <taxon>Brassicales</taxon>
        <taxon>Brassicaceae</taxon>
        <taxon>Cardamineae</taxon>
        <taxon>Cardamine</taxon>
    </lineage>
</organism>
<feature type="compositionally biased region" description="Polar residues" evidence="2">
    <location>
        <begin position="476"/>
        <end position="490"/>
    </location>
</feature>
<dbReference type="Proteomes" id="UP001558713">
    <property type="component" value="Unassembled WGS sequence"/>
</dbReference>
<accession>A0ABD1BUM9</accession>
<proteinExistence type="predicted"/>
<keyword evidence="1" id="KW-0175">Coiled coil</keyword>
<evidence type="ECO:0000313" key="4">
    <source>
        <dbReference type="Proteomes" id="UP001558713"/>
    </source>
</evidence>
<keyword evidence="4" id="KW-1185">Reference proteome</keyword>
<evidence type="ECO:0000256" key="1">
    <source>
        <dbReference type="SAM" id="Coils"/>
    </source>
</evidence>
<feature type="coiled-coil region" evidence="1">
    <location>
        <begin position="349"/>
        <end position="418"/>
    </location>
</feature>
<dbReference type="PANTHER" id="PTHR35468:SF1">
    <property type="entry name" value="MYOSIN-LIKE PROTEIN"/>
    <property type="match status" value="1"/>
</dbReference>
<name>A0ABD1BUM9_CARAN</name>
<feature type="region of interest" description="Disordered" evidence="2">
    <location>
        <begin position="1"/>
        <end position="57"/>
    </location>
</feature>
<evidence type="ECO:0000256" key="2">
    <source>
        <dbReference type="SAM" id="MobiDB-lite"/>
    </source>
</evidence>